<comment type="function">
    <text evidence="11">E3 ubiquitin-protein ligase.</text>
</comment>
<sequence length="264" mass="29428">MISDLQCQCAKHPLVLTSRYWQLRNTLYKVRLNGHRADPVVTLCGHLYCWPCIYKWIHFQSASAEKLDQQQPQCPVCKAEVSEKTLVPLYGRGRTTKSSEGKAPHLGIVIPCRPNSPTCGVHTLITATTTTSSHPAQELHHRSYPQQSQSYYPHSGSLGGTTTTNEFHPMIGMFGEMVYARIFGNSQTTLYTYPNTYQLAGSSSPRMSSESFDGRHGRHDGGGYVQSGAEETSKKKRGHPTPPPFSLVFLQLYIDVSSYKAWGT</sequence>
<keyword evidence="4 11" id="KW-0808">Transferase</keyword>
<dbReference type="InterPro" id="IPR018957">
    <property type="entry name" value="Znf_C3HC4_RING-type"/>
</dbReference>
<evidence type="ECO:0000256" key="11">
    <source>
        <dbReference type="RuleBase" id="RU369090"/>
    </source>
</evidence>
<dbReference type="InterPro" id="IPR013083">
    <property type="entry name" value="Znf_RING/FYVE/PHD"/>
</dbReference>
<feature type="region of interest" description="Disordered" evidence="12">
    <location>
        <begin position="131"/>
        <end position="151"/>
    </location>
</feature>
<keyword evidence="11" id="KW-0256">Endoplasmic reticulum</keyword>
<keyword evidence="9" id="KW-0472">Membrane</keyword>
<evidence type="ECO:0000256" key="7">
    <source>
        <dbReference type="ARBA" id="ARBA00022786"/>
    </source>
</evidence>
<dbReference type="InterPro" id="IPR045103">
    <property type="entry name" value="RNF5/RNF185-like"/>
</dbReference>
<name>A0A5J5A1R7_9ASTE</name>
<protein>
    <recommendedName>
        <fullName evidence="11">E3 ubiquitin-protein ligase RMA</fullName>
        <ecNumber evidence="11">2.3.2.27</ecNumber>
    </recommendedName>
    <alternativeName>
        <fullName evidence="11">Protein RING membrane-anchor</fullName>
    </alternativeName>
    <alternativeName>
        <fullName evidence="11">RING-type E3 ubiquitin transferase RMA</fullName>
    </alternativeName>
</protein>
<proteinExistence type="predicted"/>
<comment type="subcellular location">
    <subcellularLocation>
        <location evidence="2">Endomembrane system</location>
    </subcellularLocation>
    <subcellularLocation>
        <location evidence="11">Endoplasmic reticulum membrane</location>
        <topology evidence="11">Single-pass type IV membrane protein</topology>
    </subcellularLocation>
</comment>
<keyword evidence="5 11" id="KW-0479">Metal-binding</keyword>
<dbReference type="Proteomes" id="UP000325577">
    <property type="component" value="Linkage Group LG4"/>
</dbReference>
<dbReference type="InterPro" id="IPR017907">
    <property type="entry name" value="Znf_RING_CS"/>
</dbReference>
<comment type="pathway">
    <text evidence="3 11">Protein modification; protein ubiquitination.</text>
</comment>
<comment type="catalytic activity">
    <reaction evidence="1 11">
        <text>S-ubiquitinyl-[E2 ubiquitin-conjugating enzyme]-L-cysteine + [acceptor protein]-L-lysine = [E2 ubiquitin-conjugating enzyme]-L-cysteine + N(6)-ubiquitinyl-[acceptor protein]-L-lysine.</text>
        <dbReference type="EC" id="2.3.2.27"/>
    </reaction>
</comment>
<reference evidence="14 15" key="1">
    <citation type="submission" date="2019-09" db="EMBL/GenBank/DDBJ databases">
        <title>A chromosome-level genome assembly of the Chinese tupelo Nyssa sinensis.</title>
        <authorList>
            <person name="Yang X."/>
            <person name="Kang M."/>
            <person name="Yang Y."/>
            <person name="Xiong H."/>
            <person name="Wang M."/>
            <person name="Zhang Z."/>
            <person name="Wang Z."/>
            <person name="Wu H."/>
            <person name="Ma T."/>
            <person name="Liu J."/>
            <person name="Xi Z."/>
        </authorList>
    </citation>
    <scope>NUCLEOTIDE SEQUENCE [LARGE SCALE GENOMIC DNA]</scope>
    <source>
        <strain evidence="14">J267</strain>
        <tissue evidence="14">Leaf</tissue>
    </source>
</reference>
<evidence type="ECO:0000256" key="5">
    <source>
        <dbReference type="ARBA" id="ARBA00022723"/>
    </source>
</evidence>
<feature type="compositionally biased region" description="Basic and acidic residues" evidence="12">
    <location>
        <begin position="212"/>
        <end position="221"/>
    </location>
</feature>
<dbReference type="EC" id="2.3.2.27" evidence="11"/>
<keyword evidence="7 11" id="KW-0833">Ubl conjugation pathway</keyword>
<accession>A0A5J5A1R7</accession>
<dbReference type="OrthoDB" id="6270329at2759"/>
<dbReference type="GO" id="GO:0008270">
    <property type="term" value="F:zinc ion binding"/>
    <property type="evidence" value="ECO:0007669"/>
    <property type="project" value="UniProtKB-KW"/>
</dbReference>
<evidence type="ECO:0000256" key="2">
    <source>
        <dbReference type="ARBA" id="ARBA00004308"/>
    </source>
</evidence>
<feature type="domain" description="RING-type" evidence="13">
    <location>
        <begin position="44"/>
        <end position="78"/>
    </location>
</feature>
<dbReference type="SUPFAM" id="SSF57850">
    <property type="entry name" value="RING/U-box"/>
    <property type="match status" value="1"/>
</dbReference>
<feature type="compositionally biased region" description="Polar residues" evidence="12">
    <location>
        <begin position="202"/>
        <end position="211"/>
    </location>
</feature>
<dbReference type="Pfam" id="PF00097">
    <property type="entry name" value="zf-C3HC4"/>
    <property type="match status" value="1"/>
</dbReference>
<feature type="region of interest" description="Disordered" evidence="12">
    <location>
        <begin position="202"/>
        <end position="242"/>
    </location>
</feature>
<gene>
    <name evidence="14" type="ORF">F0562_010809</name>
</gene>
<keyword evidence="8 11" id="KW-0862">Zinc</keyword>
<dbReference type="GO" id="GO:0016567">
    <property type="term" value="P:protein ubiquitination"/>
    <property type="evidence" value="ECO:0007669"/>
    <property type="project" value="UniProtKB-UniPathway"/>
</dbReference>
<evidence type="ECO:0000256" key="3">
    <source>
        <dbReference type="ARBA" id="ARBA00004906"/>
    </source>
</evidence>
<evidence type="ECO:0000256" key="10">
    <source>
        <dbReference type="PROSITE-ProRule" id="PRU00175"/>
    </source>
</evidence>
<evidence type="ECO:0000256" key="1">
    <source>
        <dbReference type="ARBA" id="ARBA00000900"/>
    </source>
</evidence>
<keyword evidence="6 10" id="KW-0863">Zinc-finger</keyword>
<dbReference type="PANTHER" id="PTHR12313">
    <property type="entry name" value="E3 UBIQUITIN-PROTEIN LIGASE RNF5-RELATED"/>
    <property type="match status" value="1"/>
</dbReference>
<dbReference type="UniPathway" id="UPA00143"/>
<evidence type="ECO:0000256" key="6">
    <source>
        <dbReference type="ARBA" id="ARBA00022771"/>
    </source>
</evidence>
<dbReference type="GO" id="GO:0006511">
    <property type="term" value="P:ubiquitin-dependent protein catabolic process"/>
    <property type="evidence" value="ECO:0007669"/>
    <property type="project" value="UniProtKB-UniRule"/>
</dbReference>
<organism evidence="14 15">
    <name type="scientific">Nyssa sinensis</name>
    <dbReference type="NCBI Taxonomy" id="561372"/>
    <lineage>
        <taxon>Eukaryota</taxon>
        <taxon>Viridiplantae</taxon>
        <taxon>Streptophyta</taxon>
        <taxon>Embryophyta</taxon>
        <taxon>Tracheophyta</taxon>
        <taxon>Spermatophyta</taxon>
        <taxon>Magnoliopsida</taxon>
        <taxon>eudicotyledons</taxon>
        <taxon>Gunneridae</taxon>
        <taxon>Pentapetalae</taxon>
        <taxon>asterids</taxon>
        <taxon>Cornales</taxon>
        <taxon>Nyssaceae</taxon>
        <taxon>Nyssa</taxon>
    </lineage>
</organism>
<dbReference type="SMART" id="SM00184">
    <property type="entry name" value="RING"/>
    <property type="match status" value="1"/>
</dbReference>
<dbReference type="GO" id="GO:0061630">
    <property type="term" value="F:ubiquitin protein ligase activity"/>
    <property type="evidence" value="ECO:0007669"/>
    <property type="project" value="UniProtKB-UniRule"/>
</dbReference>
<evidence type="ECO:0000256" key="8">
    <source>
        <dbReference type="ARBA" id="ARBA00022833"/>
    </source>
</evidence>
<evidence type="ECO:0000313" key="14">
    <source>
        <dbReference type="EMBL" id="KAA8524400.1"/>
    </source>
</evidence>
<dbReference type="PROSITE" id="PS00518">
    <property type="entry name" value="ZF_RING_1"/>
    <property type="match status" value="1"/>
</dbReference>
<dbReference type="GO" id="GO:0005789">
    <property type="term" value="C:endoplasmic reticulum membrane"/>
    <property type="evidence" value="ECO:0007669"/>
    <property type="project" value="UniProtKB-SubCell"/>
</dbReference>
<evidence type="ECO:0000259" key="13">
    <source>
        <dbReference type="PROSITE" id="PS50089"/>
    </source>
</evidence>
<keyword evidence="15" id="KW-1185">Reference proteome</keyword>
<dbReference type="InterPro" id="IPR001841">
    <property type="entry name" value="Znf_RING"/>
</dbReference>
<dbReference type="PROSITE" id="PS50089">
    <property type="entry name" value="ZF_RING_2"/>
    <property type="match status" value="1"/>
</dbReference>
<comment type="domain">
    <text evidence="11">The RING-type zinc finger domain is responsible for E3 ligase activity.</text>
</comment>
<dbReference type="AlphaFoldDB" id="A0A5J5A1R7"/>
<dbReference type="Gene3D" id="3.30.40.10">
    <property type="entry name" value="Zinc/RING finger domain, C3HC4 (zinc finger)"/>
    <property type="match status" value="1"/>
</dbReference>
<evidence type="ECO:0000313" key="15">
    <source>
        <dbReference type="Proteomes" id="UP000325577"/>
    </source>
</evidence>
<evidence type="ECO:0000256" key="4">
    <source>
        <dbReference type="ARBA" id="ARBA00022679"/>
    </source>
</evidence>
<dbReference type="EMBL" id="CM018047">
    <property type="protein sequence ID" value="KAA8524400.1"/>
    <property type="molecule type" value="Genomic_DNA"/>
</dbReference>
<evidence type="ECO:0000256" key="12">
    <source>
        <dbReference type="SAM" id="MobiDB-lite"/>
    </source>
</evidence>
<evidence type="ECO:0000256" key="9">
    <source>
        <dbReference type="ARBA" id="ARBA00023136"/>
    </source>
</evidence>